<feature type="transmembrane region" description="Helical" evidence="4">
    <location>
        <begin position="24"/>
        <end position="42"/>
    </location>
</feature>
<sequence length="356" mass="36840">MLVLLPFLIDSLLSRHLLTPSSAGRLTSALFCATAAGSAIILSLGQARYVNRAAVGSVLLLGLSFLGMTVTQSSGPLWVLWPLNGLAGGMACAAASRAIAPTPVAHHAYSLMMAGQGVLGISAYMGIPFLLQYTGPGSLMLILALLCSVAVCLAKWMPAAQTATAGVPLPDFSTHHFTVPALLLGASLFLHYVANVVLWTYAGQFATHTGLGPEGVTNALAVSLSCGIAGAMLSLYCARYGHQKLQVLAGIALIALSALLMAFHSAIIFVIGLLLMNFALMFVVPSYLSTLERAMGEGQGAALGWTCIALGMALGPACGGVIFDHEGPTILLVTCAITFMTSFFLAAISFILPVPE</sequence>
<name>A0A850P052_9PROT</name>
<reference evidence="5 6" key="1">
    <citation type="submission" date="2020-06" db="EMBL/GenBank/DDBJ databases">
        <title>Description of novel acetic acid bacteria.</title>
        <authorList>
            <person name="Sombolestani A."/>
        </authorList>
    </citation>
    <scope>NUCLEOTIDE SEQUENCE [LARGE SCALE GENOMIC DNA]</scope>
    <source>
        <strain evidence="5 6">LMG 25</strain>
    </source>
</reference>
<dbReference type="Gene3D" id="1.20.1250.20">
    <property type="entry name" value="MFS general substrate transporter like domains"/>
    <property type="match status" value="1"/>
</dbReference>
<evidence type="ECO:0000256" key="3">
    <source>
        <dbReference type="ARBA" id="ARBA00023136"/>
    </source>
</evidence>
<feature type="transmembrane region" description="Helical" evidence="4">
    <location>
        <begin position="329"/>
        <end position="352"/>
    </location>
</feature>
<evidence type="ECO:0000256" key="2">
    <source>
        <dbReference type="ARBA" id="ARBA00022989"/>
    </source>
</evidence>
<evidence type="ECO:0000256" key="1">
    <source>
        <dbReference type="ARBA" id="ARBA00022692"/>
    </source>
</evidence>
<accession>A0A850P052</accession>
<feature type="transmembrane region" description="Helical" evidence="4">
    <location>
        <begin position="177"/>
        <end position="199"/>
    </location>
</feature>
<keyword evidence="1 4" id="KW-0812">Transmembrane</keyword>
<dbReference type="RefSeq" id="WP_176643768.1">
    <property type="nucleotide sequence ID" value="NZ_JABXXS010000040.1"/>
</dbReference>
<keyword evidence="3 4" id="KW-0472">Membrane</keyword>
<dbReference type="InterPro" id="IPR036259">
    <property type="entry name" value="MFS_trans_sf"/>
</dbReference>
<dbReference type="EMBL" id="JABXXS010000040">
    <property type="protein sequence ID" value="NVN38045.1"/>
    <property type="molecule type" value="Genomic_DNA"/>
</dbReference>
<evidence type="ECO:0000313" key="6">
    <source>
        <dbReference type="Proteomes" id="UP000522590"/>
    </source>
</evidence>
<feature type="transmembrane region" description="Helical" evidence="4">
    <location>
        <begin position="137"/>
        <end position="156"/>
    </location>
</feature>
<comment type="caution">
    <text evidence="5">The sequence shown here is derived from an EMBL/GenBank/DDBJ whole genome shotgun (WGS) entry which is preliminary data.</text>
</comment>
<feature type="transmembrane region" description="Helical" evidence="4">
    <location>
        <begin position="49"/>
        <end position="71"/>
    </location>
</feature>
<gene>
    <name evidence="5" type="ORF">HUK81_14065</name>
</gene>
<feature type="transmembrane region" description="Helical" evidence="4">
    <location>
        <begin position="269"/>
        <end position="288"/>
    </location>
</feature>
<feature type="transmembrane region" description="Helical" evidence="4">
    <location>
        <begin position="245"/>
        <end position="263"/>
    </location>
</feature>
<dbReference type="SUPFAM" id="SSF103473">
    <property type="entry name" value="MFS general substrate transporter"/>
    <property type="match status" value="1"/>
</dbReference>
<feature type="transmembrane region" description="Helical" evidence="4">
    <location>
        <begin position="300"/>
        <end position="323"/>
    </location>
</feature>
<feature type="transmembrane region" description="Helical" evidence="4">
    <location>
        <begin position="108"/>
        <end position="131"/>
    </location>
</feature>
<protein>
    <submittedName>
        <fullName evidence="5">MFS transporter</fullName>
    </submittedName>
</protein>
<dbReference type="Proteomes" id="UP000522590">
    <property type="component" value="Unassembled WGS sequence"/>
</dbReference>
<feature type="transmembrane region" description="Helical" evidence="4">
    <location>
        <begin position="219"/>
        <end position="238"/>
    </location>
</feature>
<evidence type="ECO:0000313" key="5">
    <source>
        <dbReference type="EMBL" id="NVN38045.1"/>
    </source>
</evidence>
<keyword evidence="2 4" id="KW-1133">Transmembrane helix</keyword>
<dbReference type="AlphaFoldDB" id="A0A850P052"/>
<dbReference type="Pfam" id="PF07690">
    <property type="entry name" value="MFS_1"/>
    <property type="match status" value="1"/>
</dbReference>
<dbReference type="GO" id="GO:0022857">
    <property type="term" value="F:transmembrane transporter activity"/>
    <property type="evidence" value="ECO:0007669"/>
    <property type="project" value="InterPro"/>
</dbReference>
<evidence type="ECO:0000256" key="4">
    <source>
        <dbReference type="SAM" id="Phobius"/>
    </source>
</evidence>
<proteinExistence type="predicted"/>
<dbReference type="InterPro" id="IPR011701">
    <property type="entry name" value="MFS"/>
</dbReference>
<organism evidence="5 6">
    <name type="scientific">Komagataeibacter swingsii</name>
    <dbReference type="NCBI Taxonomy" id="215220"/>
    <lineage>
        <taxon>Bacteria</taxon>
        <taxon>Pseudomonadati</taxon>
        <taxon>Pseudomonadota</taxon>
        <taxon>Alphaproteobacteria</taxon>
        <taxon>Acetobacterales</taxon>
        <taxon>Acetobacteraceae</taxon>
        <taxon>Komagataeibacter</taxon>
    </lineage>
</organism>